<dbReference type="InterPro" id="IPR041698">
    <property type="entry name" value="Methyltransf_25"/>
</dbReference>
<sequence length="293" mass="30020">MVGCADGAFPARDAPWAHTAVTAAGRTPRADRWPGPTAARLRRVPPSASASSAADQLPARAAAVWAALDPLVGAGHPLRVLDVGGGSGNSAVRLARMGHDVTVVDPSADALATLNRRAETAGVGSRVHGVQGDGDRLHEVVPTGPDGGYDLALCHSVLEVVDDPATTLRELARALRPGGTASVASANRAGAVLARAVAGHPVEALALLEDRDPAPRRARRPARRRFAPDDLLALVEAAGLQPGSWRGVSVVADLLDVASGADPEAVRRLELALAGSSPYRDVAAGLHLLATRP</sequence>
<organism evidence="6 7">
    <name type="scientific">Geodermatophilus siccatus</name>
    <dbReference type="NCBI Taxonomy" id="1137991"/>
    <lineage>
        <taxon>Bacteria</taxon>
        <taxon>Bacillati</taxon>
        <taxon>Actinomycetota</taxon>
        <taxon>Actinomycetes</taxon>
        <taxon>Geodermatophilales</taxon>
        <taxon>Geodermatophilaceae</taxon>
        <taxon>Geodermatophilus</taxon>
    </lineage>
</organism>
<dbReference type="Proteomes" id="UP000198680">
    <property type="component" value="Unassembled WGS sequence"/>
</dbReference>
<keyword evidence="3" id="KW-0949">S-adenosyl-L-methionine</keyword>
<dbReference type="EMBL" id="FNHE01000007">
    <property type="protein sequence ID" value="SDM60587.1"/>
    <property type="molecule type" value="Genomic_DNA"/>
</dbReference>
<dbReference type="GO" id="GO:0008168">
    <property type="term" value="F:methyltransferase activity"/>
    <property type="evidence" value="ECO:0007669"/>
    <property type="project" value="UniProtKB-KW"/>
</dbReference>
<feature type="region of interest" description="Disordered" evidence="4">
    <location>
        <begin position="23"/>
        <end position="52"/>
    </location>
</feature>
<dbReference type="PANTHER" id="PTHR43464">
    <property type="entry name" value="METHYLTRANSFERASE"/>
    <property type="match status" value="1"/>
</dbReference>
<evidence type="ECO:0000313" key="7">
    <source>
        <dbReference type="Proteomes" id="UP000198680"/>
    </source>
</evidence>
<evidence type="ECO:0000256" key="4">
    <source>
        <dbReference type="SAM" id="MobiDB-lite"/>
    </source>
</evidence>
<dbReference type="Pfam" id="PF13649">
    <property type="entry name" value="Methyltransf_25"/>
    <property type="match status" value="1"/>
</dbReference>
<feature type="domain" description="Methyltransferase" evidence="5">
    <location>
        <begin position="80"/>
        <end position="179"/>
    </location>
</feature>
<evidence type="ECO:0000313" key="6">
    <source>
        <dbReference type="EMBL" id="SDM60587.1"/>
    </source>
</evidence>
<dbReference type="CDD" id="cd02440">
    <property type="entry name" value="AdoMet_MTases"/>
    <property type="match status" value="1"/>
</dbReference>
<evidence type="ECO:0000259" key="5">
    <source>
        <dbReference type="Pfam" id="PF13649"/>
    </source>
</evidence>
<dbReference type="InterPro" id="IPR029063">
    <property type="entry name" value="SAM-dependent_MTases_sf"/>
</dbReference>
<name>A0A1G9UL38_9ACTN</name>
<dbReference type="AlphaFoldDB" id="A0A1G9UL38"/>
<accession>A0A1G9UL38</accession>
<keyword evidence="2 6" id="KW-0808">Transferase</keyword>
<keyword evidence="1 6" id="KW-0489">Methyltransferase</keyword>
<dbReference type="SUPFAM" id="SSF53335">
    <property type="entry name" value="S-adenosyl-L-methionine-dependent methyltransferases"/>
    <property type="match status" value="1"/>
</dbReference>
<gene>
    <name evidence="6" type="ORF">SAMN05660642_02842</name>
</gene>
<dbReference type="PANTHER" id="PTHR43464:SF19">
    <property type="entry name" value="UBIQUINONE BIOSYNTHESIS O-METHYLTRANSFERASE, MITOCHONDRIAL"/>
    <property type="match status" value="1"/>
</dbReference>
<dbReference type="GO" id="GO:0032259">
    <property type="term" value="P:methylation"/>
    <property type="evidence" value="ECO:0007669"/>
    <property type="project" value="UniProtKB-KW"/>
</dbReference>
<evidence type="ECO:0000256" key="2">
    <source>
        <dbReference type="ARBA" id="ARBA00022679"/>
    </source>
</evidence>
<dbReference type="STRING" id="1137991.SAMN05660642_02842"/>
<keyword evidence="7" id="KW-1185">Reference proteome</keyword>
<evidence type="ECO:0000256" key="3">
    <source>
        <dbReference type="ARBA" id="ARBA00022691"/>
    </source>
</evidence>
<protein>
    <submittedName>
        <fullName evidence="6">Methyltransferase domain-containing protein</fullName>
    </submittedName>
</protein>
<reference evidence="7" key="1">
    <citation type="submission" date="2016-10" db="EMBL/GenBank/DDBJ databases">
        <authorList>
            <person name="Varghese N."/>
            <person name="Submissions S."/>
        </authorList>
    </citation>
    <scope>NUCLEOTIDE SEQUENCE [LARGE SCALE GENOMIC DNA]</scope>
    <source>
        <strain evidence="7">DSM 45419</strain>
    </source>
</reference>
<dbReference type="Gene3D" id="3.40.50.150">
    <property type="entry name" value="Vaccinia Virus protein VP39"/>
    <property type="match status" value="1"/>
</dbReference>
<proteinExistence type="predicted"/>
<evidence type="ECO:0000256" key="1">
    <source>
        <dbReference type="ARBA" id="ARBA00022603"/>
    </source>
</evidence>